<dbReference type="Proteomes" id="UP000320176">
    <property type="component" value="Unassembled WGS sequence"/>
</dbReference>
<name>A0A5C6B303_9BACT</name>
<evidence type="ECO:0000313" key="1">
    <source>
        <dbReference type="EMBL" id="TWU06270.1"/>
    </source>
</evidence>
<reference evidence="1 2" key="1">
    <citation type="submission" date="2019-02" db="EMBL/GenBank/DDBJ databases">
        <title>Deep-cultivation of Planctomycetes and their phenomic and genomic characterization uncovers novel biology.</title>
        <authorList>
            <person name="Wiegand S."/>
            <person name="Jogler M."/>
            <person name="Boedeker C."/>
            <person name="Pinto D."/>
            <person name="Vollmers J."/>
            <person name="Rivas-Marin E."/>
            <person name="Kohn T."/>
            <person name="Peeters S.H."/>
            <person name="Heuer A."/>
            <person name="Rast P."/>
            <person name="Oberbeckmann S."/>
            <person name="Bunk B."/>
            <person name="Jeske O."/>
            <person name="Meyerdierks A."/>
            <person name="Storesund J.E."/>
            <person name="Kallscheuer N."/>
            <person name="Luecker S."/>
            <person name="Lage O.M."/>
            <person name="Pohl T."/>
            <person name="Merkel B.J."/>
            <person name="Hornburger P."/>
            <person name="Mueller R.-W."/>
            <person name="Bruemmer F."/>
            <person name="Labrenz M."/>
            <person name="Spormann A.M."/>
            <person name="Op Den Camp H."/>
            <person name="Overmann J."/>
            <person name="Amann R."/>
            <person name="Jetten M.S.M."/>
            <person name="Mascher T."/>
            <person name="Medema M.H."/>
            <person name="Devos D.P."/>
            <person name="Kaster A.-K."/>
            <person name="Ovreas L."/>
            <person name="Rohde M."/>
            <person name="Galperin M.Y."/>
            <person name="Jogler C."/>
        </authorList>
    </citation>
    <scope>NUCLEOTIDE SEQUENCE [LARGE SCALE GENOMIC DNA]</scope>
    <source>
        <strain evidence="1 2">Pla52n</strain>
    </source>
</reference>
<accession>A0A5C6B303</accession>
<dbReference type="AlphaFoldDB" id="A0A5C6B303"/>
<dbReference type="EMBL" id="SJPN01000002">
    <property type="protein sequence ID" value="TWU06270.1"/>
    <property type="molecule type" value="Genomic_DNA"/>
</dbReference>
<gene>
    <name evidence="1" type="ORF">Pla52n_19910</name>
</gene>
<keyword evidence="2" id="KW-1185">Reference proteome</keyword>
<protein>
    <submittedName>
        <fullName evidence="1">Uncharacterized protein</fullName>
    </submittedName>
</protein>
<evidence type="ECO:0000313" key="2">
    <source>
        <dbReference type="Proteomes" id="UP000320176"/>
    </source>
</evidence>
<dbReference type="RefSeq" id="WP_197454450.1">
    <property type="nucleotide sequence ID" value="NZ_CP151726.1"/>
</dbReference>
<organism evidence="1 2">
    <name type="scientific">Stieleria varia</name>
    <dbReference type="NCBI Taxonomy" id="2528005"/>
    <lineage>
        <taxon>Bacteria</taxon>
        <taxon>Pseudomonadati</taxon>
        <taxon>Planctomycetota</taxon>
        <taxon>Planctomycetia</taxon>
        <taxon>Pirellulales</taxon>
        <taxon>Pirellulaceae</taxon>
        <taxon>Stieleria</taxon>
    </lineage>
</organism>
<proteinExistence type="predicted"/>
<comment type="caution">
    <text evidence="1">The sequence shown here is derived from an EMBL/GenBank/DDBJ whole genome shotgun (WGS) entry which is preliminary data.</text>
</comment>
<sequence>MLAETLIVTTQRDGKYIYYSLNPEVFHPKKKKSDSTLDFGCCRLDVGQE</sequence>